<evidence type="ECO:0000313" key="3">
    <source>
        <dbReference type="Proteomes" id="UP001175271"/>
    </source>
</evidence>
<name>A0AA39LEA9_9BILA</name>
<dbReference type="EMBL" id="JAUCMV010000005">
    <property type="protein sequence ID" value="KAK0393995.1"/>
    <property type="molecule type" value="Genomic_DNA"/>
</dbReference>
<organism evidence="2 3">
    <name type="scientific">Steinernema hermaphroditum</name>
    <dbReference type="NCBI Taxonomy" id="289476"/>
    <lineage>
        <taxon>Eukaryota</taxon>
        <taxon>Metazoa</taxon>
        <taxon>Ecdysozoa</taxon>
        <taxon>Nematoda</taxon>
        <taxon>Chromadorea</taxon>
        <taxon>Rhabditida</taxon>
        <taxon>Tylenchina</taxon>
        <taxon>Panagrolaimomorpha</taxon>
        <taxon>Strongyloidoidea</taxon>
        <taxon>Steinernematidae</taxon>
        <taxon>Steinernema</taxon>
    </lineage>
</organism>
<keyword evidence="1" id="KW-0472">Membrane</keyword>
<feature type="transmembrane region" description="Helical" evidence="1">
    <location>
        <begin position="245"/>
        <end position="263"/>
    </location>
</feature>
<protein>
    <submittedName>
        <fullName evidence="2">Uncharacterized protein</fullName>
    </submittedName>
</protein>
<accession>A0AA39LEA9</accession>
<proteinExistence type="predicted"/>
<sequence>MCLSDDKNDRYSGDFAKNLDLWVPIAAMEHNAFVQEKRLQFEKDLERLKIDLKGRGFIVHDPPTQSALVYNALVDGSILCGIAFFVLMSFCIYMGWTQRSERRRRAARLSNVEIGGYSSGPEKPTRSYHRASPVVPPALTNSPYPITLPPCGPPKTPLPLPPCAEEESNEKNKVIICVESGIEENSTALNTTVQKLIFKTKNENEHYEGAPKKSEDNVDENNMSGLSSFLIFGKTMPVDEFLRKLCFFFLFGLFGLILVGRLWSSITAAFRVFFYEGDILPGDDIERGQADVDKDEETDYY</sequence>
<evidence type="ECO:0000313" key="2">
    <source>
        <dbReference type="EMBL" id="KAK0393995.1"/>
    </source>
</evidence>
<comment type="caution">
    <text evidence="2">The sequence shown here is derived from an EMBL/GenBank/DDBJ whole genome shotgun (WGS) entry which is preliminary data.</text>
</comment>
<keyword evidence="1" id="KW-1133">Transmembrane helix</keyword>
<dbReference type="AlphaFoldDB" id="A0AA39LEA9"/>
<keyword evidence="1" id="KW-0812">Transmembrane</keyword>
<feature type="transmembrane region" description="Helical" evidence="1">
    <location>
        <begin position="76"/>
        <end position="96"/>
    </location>
</feature>
<keyword evidence="3" id="KW-1185">Reference proteome</keyword>
<gene>
    <name evidence="2" type="ORF">QR680_000516</name>
</gene>
<dbReference type="Proteomes" id="UP001175271">
    <property type="component" value="Unassembled WGS sequence"/>
</dbReference>
<evidence type="ECO:0000256" key="1">
    <source>
        <dbReference type="SAM" id="Phobius"/>
    </source>
</evidence>
<reference evidence="2" key="1">
    <citation type="submission" date="2023-06" db="EMBL/GenBank/DDBJ databases">
        <title>Genomic analysis of the entomopathogenic nematode Steinernema hermaphroditum.</title>
        <authorList>
            <person name="Schwarz E.M."/>
            <person name="Heppert J.K."/>
            <person name="Baniya A."/>
            <person name="Schwartz H.T."/>
            <person name="Tan C.-H."/>
            <person name="Antoshechkin I."/>
            <person name="Sternberg P.W."/>
            <person name="Goodrich-Blair H."/>
            <person name="Dillman A.R."/>
        </authorList>
    </citation>
    <scope>NUCLEOTIDE SEQUENCE</scope>
    <source>
        <strain evidence="2">PS9179</strain>
        <tissue evidence="2">Whole animal</tissue>
    </source>
</reference>